<evidence type="ECO:0000256" key="12">
    <source>
        <dbReference type="ARBA" id="ARBA00023004"/>
    </source>
</evidence>
<keyword evidence="8" id="KW-0479">Metal-binding</keyword>
<evidence type="ECO:0000256" key="11">
    <source>
        <dbReference type="ARBA" id="ARBA00022932"/>
    </source>
</evidence>
<comment type="subcellular location">
    <subcellularLocation>
        <location evidence="1">Nucleus</location>
    </subcellularLocation>
</comment>
<protein>
    <recommendedName>
        <fullName evidence="3">DNA-directed DNA polymerase</fullName>
        <ecNumber evidence="3">2.7.7.7</ecNumber>
    </recommendedName>
</protein>
<dbReference type="GO" id="GO:0003677">
    <property type="term" value="F:DNA binding"/>
    <property type="evidence" value="ECO:0007669"/>
    <property type="project" value="InterPro"/>
</dbReference>
<evidence type="ECO:0000256" key="7">
    <source>
        <dbReference type="ARBA" id="ARBA00022705"/>
    </source>
</evidence>
<dbReference type="InterPro" id="IPR015088">
    <property type="entry name" value="Znf_DNA-dir_DNA_pol_B_alpha"/>
</dbReference>
<dbReference type="PANTHER" id="PTHR10670">
    <property type="entry name" value="DNA POLYMERASE EPSILON CATALYTIC SUBUNIT A"/>
    <property type="match status" value="1"/>
</dbReference>
<dbReference type="InterPro" id="IPR055191">
    <property type="entry name" value="POL2_thumb"/>
</dbReference>
<dbReference type="EMBL" id="JAHDYR010000064">
    <property type="protein sequence ID" value="KAG9390447.1"/>
    <property type="molecule type" value="Genomic_DNA"/>
</dbReference>
<dbReference type="GO" id="GO:0045004">
    <property type="term" value="P:DNA replication proofreading"/>
    <property type="evidence" value="ECO:0007669"/>
    <property type="project" value="TreeGrafter"/>
</dbReference>
<keyword evidence="18" id="KW-1185">Reference proteome</keyword>
<keyword evidence="13" id="KW-0411">Iron-sulfur</keyword>
<dbReference type="Proteomes" id="UP000717585">
    <property type="component" value="Unassembled WGS sequence"/>
</dbReference>
<comment type="similarity">
    <text evidence="2">Belongs to the DNA polymerase type-B family.</text>
</comment>
<dbReference type="Pfam" id="PF08490">
    <property type="entry name" value="DUF1744"/>
    <property type="match status" value="1"/>
</dbReference>
<feature type="region of interest" description="Disordered" evidence="15">
    <location>
        <begin position="2228"/>
        <end position="2248"/>
    </location>
</feature>
<evidence type="ECO:0000256" key="14">
    <source>
        <dbReference type="ARBA" id="ARBA00023242"/>
    </source>
</evidence>
<evidence type="ECO:0000256" key="4">
    <source>
        <dbReference type="ARBA" id="ARBA00022485"/>
    </source>
</evidence>
<name>A0A8J6B5H9_9EUKA</name>
<dbReference type="InterPro" id="IPR013697">
    <property type="entry name" value="DNA_pol_e_suA_C"/>
</dbReference>
<dbReference type="InterPro" id="IPR036397">
    <property type="entry name" value="RNaseH_sf"/>
</dbReference>
<comment type="caution">
    <text evidence="17">The sequence shown here is derived from an EMBL/GenBank/DDBJ whole genome shotgun (WGS) entry which is preliminary data.</text>
</comment>
<dbReference type="Pfam" id="PF22634">
    <property type="entry name" value="POL2_thumb"/>
    <property type="match status" value="1"/>
</dbReference>
<dbReference type="InterPro" id="IPR042087">
    <property type="entry name" value="DNA_pol_B_thumb"/>
</dbReference>
<keyword evidence="4" id="KW-0004">4Fe-4S</keyword>
<dbReference type="Gene3D" id="3.30.420.10">
    <property type="entry name" value="Ribonuclease H-like superfamily/Ribonuclease H"/>
    <property type="match status" value="1"/>
</dbReference>
<keyword evidence="5" id="KW-0808">Transferase</keyword>
<evidence type="ECO:0000256" key="1">
    <source>
        <dbReference type="ARBA" id="ARBA00004123"/>
    </source>
</evidence>
<dbReference type="InterPro" id="IPR007185">
    <property type="entry name" value="DNA_pol_a/d/e_bsu"/>
</dbReference>
<evidence type="ECO:0000256" key="3">
    <source>
        <dbReference type="ARBA" id="ARBA00012417"/>
    </source>
</evidence>
<dbReference type="InterPro" id="IPR023211">
    <property type="entry name" value="DNA_pol_palm_dom_sf"/>
</dbReference>
<evidence type="ECO:0000256" key="2">
    <source>
        <dbReference type="ARBA" id="ARBA00005755"/>
    </source>
</evidence>
<dbReference type="InterPro" id="IPR043502">
    <property type="entry name" value="DNA/RNA_pol_sf"/>
</dbReference>
<dbReference type="SMART" id="SM01159">
    <property type="entry name" value="DUF1744"/>
    <property type="match status" value="1"/>
</dbReference>
<dbReference type="GO" id="GO:0006287">
    <property type="term" value="P:base-excision repair, gap-filling"/>
    <property type="evidence" value="ECO:0007669"/>
    <property type="project" value="TreeGrafter"/>
</dbReference>
<evidence type="ECO:0000313" key="17">
    <source>
        <dbReference type="EMBL" id="KAG9390447.1"/>
    </source>
</evidence>
<dbReference type="Gene3D" id="3.30.342.10">
    <property type="entry name" value="DNA Polymerase, chain B, domain 1"/>
    <property type="match status" value="1"/>
</dbReference>
<evidence type="ECO:0000259" key="16">
    <source>
        <dbReference type="SMART" id="SM01159"/>
    </source>
</evidence>
<keyword evidence="7" id="KW-0235">DNA replication</keyword>
<evidence type="ECO:0000256" key="6">
    <source>
        <dbReference type="ARBA" id="ARBA00022695"/>
    </source>
</evidence>
<dbReference type="Pfam" id="PF08996">
    <property type="entry name" value="zf-DNA_Pol"/>
    <property type="match status" value="1"/>
</dbReference>
<evidence type="ECO:0000256" key="15">
    <source>
        <dbReference type="SAM" id="MobiDB-lite"/>
    </source>
</evidence>
<dbReference type="EC" id="2.7.7.7" evidence="3"/>
<evidence type="ECO:0000313" key="18">
    <source>
        <dbReference type="Proteomes" id="UP000717585"/>
    </source>
</evidence>
<feature type="domain" description="DNA polymerase epsilon catalytic subunit A C-terminal" evidence="16">
    <location>
        <begin position="1491"/>
        <end position="1871"/>
    </location>
</feature>
<dbReference type="GO" id="GO:0000166">
    <property type="term" value="F:nucleotide binding"/>
    <property type="evidence" value="ECO:0007669"/>
    <property type="project" value="InterPro"/>
</dbReference>
<evidence type="ECO:0000256" key="9">
    <source>
        <dbReference type="ARBA" id="ARBA00022771"/>
    </source>
</evidence>
<dbReference type="GO" id="GO:0006272">
    <property type="term" value="P:leading strand elongation"/>
    <property type="evidence" value="ECO:0007669"/>
    <property type="project" value="TreeGrafter"/>
</dbReference>
<dbReference type="InterPro" id="IPR006133">
    <property type="entry name" value="DNA-dir_DNA_pol_B_exonuc"/>
</dbReference>
<accession>A0A8J6B5H9</accession>
<dbReference type="Gene3D" id="1.10.132.60">
    <property type="entry name" value="DNA polymerase family B, C-terminal domain"/>
    <property type="match status" value="1"/>
</dbReference>
<organism evidence="17 18">
    <name type="scientific">Carpediemonas membranifera</name>
    <dbReference type="NCBI Taxonomy" id="201153"/>
    <lineage>
        <taxon>Eukaryota</taxon>
        <taxon>Metamonada</taxon>
        <taxon>Carpediemonas-like organisms</taxon>
        <taxon>Carpediemonas</taxon>
    </lineage>
</organism>
<dbReference type="Pfam" id="PF03104">
    <property type="entry name" value="DNA_pol_B_exo1"/>
    <property type="match status" value="1"/>
</dbReference>
<keyword evidence="9" id="KW-0863">Zinc-finger</keyword>
<dbReference type="InterPro" id="IPR006172">
    <property type="entry name" value="DNA-dir_DNA_pol_B"/>
</dbReference>
<keyword evidence="10" id="KW-0862">Zinc</keyword>
<dbReference type="GO" id="GO:0008270">
    <property type="term" value="F:zinc ion binding"/>
    <property type="evidence" value="ECO:0007669"/>
    <property type="project" value="UniProtKB-KW"/>
</dbReference>
<evidence type="ECO:0000256" key="5">
    <source>
        <dbReference type="ARBA" id="ARBA00022679"/>
    </source>
</evidence>
<dbReference type="Gene3D" id="3.90.1600.10">
    <property type="entry name" value="Palm domain of DNA polymerase"/>
    <property type="match status" value="1"/>
</dbReference>
<keyword evidence="12" id="KW-0408">Iron</keyword>
<dbReference type="SMART" id="SM00486">
    <property type="entry name" value="POLBc"/>
    <property type="match status" value="1"/>
</dbReference>
<evidence type="ECO:0000256" key="13">
    <source>
        <dbReference type="ARBA" id="ARBA00023014"/>
    </source>
</evidence>
<dbReference type="InterPro" id="IPR029703">
    <property type="entry name" value="POL2"/>
</dbReference>
<dbReference type="GO" id="GO:0000278">
    <property type="term" value="P:mitotic cell cycle"/>
    <property type="evidence" value="ECO:0007669"/>
    <property type="project" value="TreeGrafter"/>
</dbReference>
<dbReference type="GO" id="GO:0003887">
    <property type="term" value="F:DNA-directed DNA polymerase activity"/>
    <property type="evidence" value="ECO:0007669"/>
    <property type="project" value="UniProtKB-KW"/>
</dbReference>
<dbReference type="GO" id="GO:0006297">
    <property type="term" value="P:nucleotide-excision repair, DNA gap filling"/>
    <property type="evidence" value="ECO:0007669"/>
    <property type="project" value="TreeGrafter"/>
</dbReference>
<dbReference type="InterPro" id="IPR012337">
    <property type="entry name" value="RNaseH-like_sf"/>
</dbReference>
<evidence type="ECO:0000256" key="8">
    <source>
        <dbReference type="ARBA" id="ARBA00022723"/>
    </source>
</evidence>
<dbReference type="GO" id="GO:0008622">
    <property type="term" value="C:epsilon DNA polymerase complex"/>
    <property type="evidence" value="ECO:0007669"/>
    <property type="project" value="InterPro"/>
</dbReference>
<dbReference type="OrthoDB" id="10060449at2759"/>
<keyword evidence="11" id="KW-0239">DNA-directed DNA polymerase</keyword>
<proteinExistence type="inferred from homology"/>
<dbReference type="GO" id="GO:0051539">
    <property type="term" value="F:4 iron, 4 sulfur cluster binding"/>
    <property type="evidence" value="ECO:0007669"/>
    <property type="project" value="UniProtKB-KW"/>
</dbReference>
<dbReference type="SUPFAM" id="SSF56672">
    <property type="entry name" value="DNA/RNA polymerases"/>
    <property type="match status" value="1"/>
</dbReference>
<dbReference type="Pfam" id="PF04042">
    <property type="entry name" value="DNA_pol_E_B"/>
    <property type="match status" value="1"/>
</dbReference>
<evidence type="ECO:0000256" key="10">
    <source>
        <dbReference type="ARBA" id="ARBA00022833"/>
    </source>
</evidence>
<dbReference type="GO" id="GO:0008310">
    <property type="term" value="F:single-stranded DNA 3'-5' DNA exonuclease activity"/>
    <property type="evidence" value="ECO:0007669"/>
    <property type="project" value="TreeGrafter"/>
</dbReference>
<dbReference type="SUPFAM" id="SSF53098">
    <property type="entry name" value="Ribonuclease H-like"/>
    <property type="match status" value="1"/>
</dbReference>
<gene>
    <name evidence="17" type="ORF">J8273_7798</name>
</gene>
<sequence>MVVETDHCFRGWLLNAVEAEAPAPAEASGNVSALKFLFVKADGNTVVALQRFRPYFLLKVRQNSDRAAATSSLAHEGLTTTDIRLIDTDVANHITSPYQDYIKVEFPTQASLEAKAREIRQQMRRQGADSTIAELREHDVPYLMRSFIAQEIRVGQWYNVTLEPGSAASDSDSIVQKLECLPNVLDKCALRTVAFDIEVAKKPLRFPDARDDEIQMISYMMGKNNAHLIVNNNAVPKNPDPARQIPQTLEFTPSKDFPGVFAVQEVPTEKALLETFFLHMKAYKPHVYVSFNGDFFDWPYIERRAAVYDLETEPDAPGWLERETSIRNAFTDDNRRASEKGTSQGEYYGELTPHLDCFKWVQRDSYLPQGSQNLKAVCREKLRYDPHELDPEEMTPLAHSNPFVYAQYSVSDAVATYYLYVKYVEPFIFSLCTLIPLGPDQVLRKGSGGLCEALLMVQAKRAEVVAPDKQKAQVIKYHSDGRLIDKETYIGGRVEALRSGIYRSDVPVEFDIDTSAYQFLCGKLQADLIHAVVAEENIDVDPEELVKQQGFRDALAHIRESLAAIGGLSVKPDGTVTAAQPRRRFTAKPLIYHLDIAAMYPNIILTNRLQPCSVVTDHDCAQCDFYRDKAQCQKAMNWVWRGLVFKLDAAALLQQKVFVEQTRTGSARDMEDAFKEQVKVAAKSSRGEIHEKIERKREAFICQRDNPFYVDTVRQFRDKRYEFKTNLKVWQGKMRELEGSGDAAAMEQAKQMVVLMDSLQLAHKCILNSFYGYVMAAGSRWYSMEMAGVVTHTGANIIKQARALCERIGLPLELDTDGIWVALPKEFPQYETMKLTDRYGKEKKVRVSYPAIMLNADVYANYTNHQYMTSLNPMNTQFKTHKECSIYFEVDGPYKSMILPASELGPDKLIKKRYAVYNEDNTLAELKGFELKRRGELQLVKAFQTLIFPAFLKGSNVAAAYAEAGVICRTILNVLMTKGCSIPDTELLALIEESTTMSKPVADYGGRKSVAITTVTRLAEIMDPDIVNQTGVTCKYIISRWAPDGEASTTSRAIPTLLWQLPLKAQEKWLLRWTKASIQGEACDIRNIVDWDYYIQRISKQILKIVTIPAIKQGVPNPTPEVTLPDWLIKQQREIEANRHQRKIVDFLKGKSGSITRPPGTFVSASNNSYTNMPLSSGGQKPLSKAQLAKKAEFARQRALNPTKEDVEALKLDPSGRPWRRDTHFPEWIRHKRAQWRALRVDRKQGRLTVSKGTLREFAHKQASKRHAQWTVLQAKVRAPGVVTLAVVMAGTHALSYQDVEVPRVFYVAAPLSVVAAVLGANSSATKLEIVERVLPRHNVQSKVVRVQMAEAEFVNNPRIQSLREHPEVSGVFELGIDPLSRTITQVGGVCRYSGTSAGRTILLDDLHSVRADGLGEVDLEPVIVHYVQHGQRIIATVFSPAFVGERLHFVMSRTNSAQAARDAISEHVEAGEGLYESFKNPLRAAKRHATVTAATSERGTARFIRGRVETLLATVGDTIAKSNDANSADPSSRPRVPVLLVMGPHDRKTVMEALFGVTDTTDGTAPQWPALFMPVDSAWEEEDWADAFGWASAMGVRVAETMASNSGVIEAMEGMARLAGLPLCNLPTDVMSFLADTLYSRTLQANGLVSWCSSTTAPDVGPHPAPVDAVAPLSLSTQGLYRTITASVDIGFACVNAVLYGEAAAAKNITDMVYDAGMADPARRSFQVLRLFIKTCVDQLTASATDPSARVGAQYVTALIEHLYRWISNPQAMLYDPALLARVVEAMNGVHRQLAALIEDHGLTVIHLDFNRVVLDTGMFSVDKAQAVLRRLVDTVNGRNSPFPLLQLVPRSVTLYDALLFVDSLNYIGIGALSGEEIAAQAQPTHTIVGFDFLDVFPQTTAQNLRAIAMNALVVPLHFMWHDLYGRPLDSALVEAVRGSFQGGGQATQAADTLDLDDPEARDPDALVTTDMVKAGLLKAMGRYRSIFYSQLNAARNTIHSLTAAGSEAIAWPSGVPWSRPHDSVESEFVQCSRALVVELDRFMAAQDSDEGARIRAEFTAAIQQAALSTTTRAAPVGADMISVWPRPTTAFILSGLFCDKCNQVYPCDLLGDTKSIAQGGPVCPRESCGYQFSRDKLEARLMEKLTAAFTRFNSTDAVCDNCGAPRMHVVGPNSCLAGCGGKYVPRYGLDQFKADVEPLRRIAGLYGLERLGAAIDIAQHRYVEEEEAESRQTHRDASGRWRARTAEEAKNGPVVAKLVQRAGMSIDSNDNPLNILVPLYAEPGGVSSVKRLLKDTKDRMKGVKGQHRLSNSALIALLDQDSGPQLATPIVEPVPISRVPIVRPALSGDGFVPGKPGLPRDGQMADSANMRMTVARMAVRSRETHLEERAAKINDVKLNSHRNKLWKVVGMLTRVDDGFRLEDTTGWIGVKPDEHTEFGPGVYALGMFVTVQGAVGYDDQGKPVLRPHTITLVDSDAGRTAIGPVPWFEPTPLSAVHADVLNAARDDAVLKGDPTNLRIAFDCLLDTPAQRKRVAHLLRECCENLPRVLVLCGPFSKDEVDWCNGGSALSDAMIRLATLLEAHPPLSAACRDGRTTLVVMMAENIAFPGFRPAPSMPDEILAPVSVAVPTVVNGSNPMRIRVFDKRVVLFSGDLIRQLQADSIQELGGSEAANLRYAIVSQASLVRPGQPVMRDLQHTLDLWPQPDAVIMSSSLRLSFETGVGLFGTSGSFAATGEVGEIDLSRAGRFDFNVMQI</sequence>
<dbReference type="PANTHER" id="PTHR10670:SF0">
    <property type="entry name" value="DNA POLYMERASE EPSILON CATALYTIC SUBUNIT A"/>
    <property type="match status" value="1"/>
</dbReference>
<keyword evidence="6" id="KW-0548">Nucleotidyltransferase</keyword>
<reference evidence="17" key="1">
    <citation type="submission" date="2021-05" db="EMBL/GenBank/DDBJ databases">
        <title>A free-living protist that lacks canonical eukaryotic 1 DNA replication and segregation systems.</title>
        <authorList>
            <person name="Salas-Leiva D.E."/>
            <person name="Tromer E.C."/>
            <person name="Curtis B.A."/>
            <person name="Jerlstrom-Hultqvist J."/>
            <person name="Kolisko M."/>
            <person name="Yi Z."/>
            <person name="Salas-Leiva J.S."/>
            <person name="Gallot-Lavallee L."/>
            <person name="Kops G.J.P.L."/>
            <person name="Archibald J.M."/>
            <person name="Simpson A.G.B."/>
            <person name="Roger A.J."/>
        </authorList>
    </citation>
    <scope>NUCLEOTIDE SEQUENCE</scope>
    <source>
        <strain evidence="17">BICM</strain>
    </source>
</reference>
<keyword evidence="14" id="KW-0539">Nucleus</keyword>